<dbReference type="Proteomes" id="UP000261480">
    <property type="component" value="Unplaced"/>
</dbReference>
<dbReference type="InterPro" id="IPR045058">
    <property type="entry name" value="GIMA/IAN/Toc"/>
</dbReference>
<keyword evidence="7" id="KW-1185">Reference proteome</keyword>
<dbReference type="KEGG" id="pmei:106904505"/>
<keyword evidence="2" id="KW-0547">Nucleotide-binding</keyword>
<evidence type="ECO:0000313" key="6">
    <source>
        <dbReference type="Ensembl" id="ENSPMEP00000002553.1"/>
    </source>
</evidence>
<sequence length="564" mass="62073">MLKSCKLEFSGSSMDLSPTSTVFAEKDSNLRIVLLGRTGVGKSAAAKTNLGNKVHPWLSSATLFCEKKTSVHAGLNLTVIDTPGLFRTVKSNKDIVMEIAKCISLAAPGPHVFLIVLQPTSFTPEDEKTVEIIKKTFGKQAHRYTMVLFTHGDKLREANINIEDMLEIHKPLKRIISQCSVLKKFEDKYVFDKEDEDPAQVSELLEKINRMVQRNGGSSYTKEMFEESLRAKQEEMKRPFRENLGFYPEGAKRDAPQAKMDPNFRIVLLGRTGVGKSAAGNTVLGRRLFQSRVSLSSVTQVCQRESSYHCGFNLDVVDTPDLFGSNLEHLVCPKQIARCISMAAPGPHVFLIVLQPTRFTPEESKTVEIIQRLFGEEAARYTMVLFTYGDVLKEENMTMENLLEQHQPLKRFISRCSILEKFEDKYHVFDNEAADRTQVSELLKKINKMVEQNGGSYYSNEMFREAQKAKQEEMDRLHRESPKTFFKDGRKRSERENSFIRAAMDPAAGGAAAGGAAAGGAAAGGAAAGSGAAAGGAAAGGAAAGGAPNSSNILEMIGELLPLE</sequence>
<evidence type="ECO:0000256" key="2">
    <source>
        <dbReference type="ARBA" id="ARBA00022741"/>
    </source>
</evidence>
<dbReference type="Ensembl" id="ENSPMET00000012328.1">
    <property type="protein sequence ID" value="ENSPMEP00000002553.1"/>
    <property type="gene ID" value="ENSPMEG00000003611.1"/>
</dbReference>
<feature type="region of interest" description="Disordered" evidence="4">
    <location>
        <begin position="472"/>
        <end position="493"/>
    </location>
</feature>
<evidence type="ECO:0000256" key="1">
    <source>
        <dbReference type="ARBA" id="ARBA00008535"/>
    </source>
</evidence>
<dbReference type="PANTHER" id="PTHR10903:SF170">
    <property type="entry name" value="GTPASE IMAP FAMILY MEMBER 7"/>
    <property type="match status" value="1"/>
</dbReference>
<comment type="similarity">
    <text evidence="1">Belongs to the TRAFAC class TrmE-Era-EngA-EngB-Septin-like GTPase superfamily. AIG1/Toc34/Toc159-like paraseptin GTPase family. IAN subfamily.</text>
</comment>
<dbReference type="CDD" id="cd01852">
    <property type="entry name" value="AIG1"/>
    <property type="match status" value="1"/>
</dbReference>
<name>A0A3B3WIE9_9TELE</name>
<feature type="domain" description="AIG1-type G" evidence="5">
    <location>
        <begin position="27"/>
        <end position="229"/>
    </location>
</feature>
<dbReference type="GeneID" id="106904505"/>
<reference evidence="6" key="1">
    <citation type="submission" date="2025-08" db="UniProtKB">
        <authorList>
            <consortium name="Ensembl"/>
        </authorList>
    </citation>
    <scope>IDENTIFICATION</scope>
</reference>
<dbReference type="PANTHER" id="PTHR10903">
    <property type="entry name" value="GTPASE, IMAP FAMILY MEMBER-RELATED"/>
    <property type="match status" value="1"/>
</dbReference>
<dbReference type="OrthoDB" id="8400988at2759"/>
<dbReference type="Gene3D" id="3.40.50.300">
    <property type="entry name" value="P-loop containing nucleotide triphosphate hydrolases"/>
    <property type="match status" value="2"/>
</dbReference>
<keyword evidence="3" id="KW-0342">GTP-binding</keyword>
<protein>
    <recommendedName>
        <fullName evidence="5">AIG1-type G domain-containing protein</fullName>
    </recommendedName>
</protein>
<dbReference type="GO" id="GO:0005525">
    <property type="term" value="F:GTP binding"/>
    <property type="evidence" value="ECO:0007669"/>
    <property type="project" value="UniProtKB-KW"/>
</dbReference>
<reference evidence="6" key="2">
    <citation type="submission" date="2025-09" db="UniProtKB">
        <authorList>
            <consortium name="Ensembl"/>
        </authorList>
    </citation>
    <scope>IDENTIFICATION</scope>
</reference>
<accession>A0A3B3WIE9</accession>
<dbReference type="PROSITE" id="PS51720">
    <property type="entry name" value="G_AIG1"/>
    <property type="match status" value="2"/>
</dbReference>
<evidence type="ECO:0000256" key="3">
    <source>
        <dbReference type="ARBA" id="ARBA00023134"/>
    </source>
</evidence>
<proteinExistence type="inferred from homology"/>
<evidence type="ECO:0000259" key="5">
    <source>
        <dbReference type="PROSITE" id="PS51720"/>
    </source>
</evidence>
<dbReference type="SUPFAM" id="SSF52540">
    <property type="entry name" value="P-loop containing nucleoside triphosphate hydrolases"/>
    <property type="match status" value="2"/>
</dbReference>
<dbReference type="Pfam" id="PF04548">
    <property type="entry name" value="AIG1"/>
    <property type="match status" value="2"/>
</dbReference>
<dbReference type="InterPro" id="IPR006703">
    <property type="entry name" value="G_AIG1"/>
</dbReference>
<dbReference type="AlphaFoldDB" id="A0A3B3WIE9"/>
<dbReference type="STRING" id="48701.ENSPMEP00000002553"/>
<dbReference type="InterPro" id="IPR027417">
    <property type="entry name" value="P-loop_NTPase"/>
</dbReference>
<dbReference type="FunFam" id="3.40.50.300:FF:000366">
    <property type="entry name" value="GTPase, IMAP family member 2"/>
    <property type="match status" value="2"/>
</dbReference>
<feature type="domain" description="AIG1-type G" evidence="5">
    <location>
        <begin position="261"/>
        <end position="467"/>
    </location>
</feature>
<evidence type="ECO:0000256" key="4">
    <source>
        <dbReference type="SAM" id="MobiDB-lite"/>
    </source>
</evidence>
<organism evidence="6 7">
    <name type="scientific">Poecilia mexicana</name>
    <dbReference type="NCBI Taxonomy" id="48701"/>
    <lineage>
        <taxon>Eukaryota</taxon>
        <taxon>Metazoa</taxon>
        <taxon>Chordata</taxon>
        <taxon>Craniata</taxon>
        <taxon>Vertebrata</taxon>
        <taxon>Euteleostomi</taxon>
        <taxon>Actinopterygii</taxon>
        <taxon>Neopterygii</taxon>
        <taxon>Teleostei</taxon>
        <taxon>Neoteleostei</taxon>
        <taxon>Acanthomorphata</taxon>
        <taxon>Ovalentaria</taxon>
        <taxon>Atherinomorphae</taxon>
        <taxon>Cyprinodontiformes</taxon>
        <taxon>Poeciliidae</taxon>
        <taxon>Poeciliinae</taxon>
        <taxon>Poecilia</taxon>
    </lineage>
</organism>
<evidence type="ECO:0000313" key="7">
    <source>
        <dbReference type="Proteomes" id="UP000261480"/>
    </source>
</evidence>
<dbReference type="RefSeq" id="XP_014824353.1">
    <property type="nucleotide sequence ID" value="XM_014968867.1"/>
</dbReference>